<dbReference type="EMBL" id="VTOW01000001">
    <property type="protein sequence ID" value="NKE69360.1"/>
    <property type="molecule type" value="Genomic_DNA"/>
</dbReference>
<dbReference type="Gene3D" id="3.30.70.270">
    <property type="match status" value="1"/>
</dbReference>
<accession>A0A7X6DLG1</accession>
<dbReference type="CDD" id="cd01949">
    <property type="entry name" value="GGDEF"/>
    <property type="match status" value="1"/>
</dbReference>
<proteinExistence type="predicted"/>
<gene>
    <name evidence="4" type="ORF">MNODULE_01150</name>
</gene>
<dbReference type="SMART" id="SM00065">
    <property type="entry name" value="GAF"/>
    <property type="match status" value="1"/>
</dbReference>
<dbReference type="GO" id="GO:0052621">
    <property type="term" value="F:diguanylate cyclase activity"/>
    <property type="evidence" value="ECO:0007669"/>
    <property type="project" value="UniProtKB-EC"/>
</dbReference>
<dbReference type="InterPro" id="IPR029016">
    <property type="entry name" value="GAF-like_dom_sf"/>
</dbReference>
<evidence type="ECO:0000313" key="5">
    <source>
        <dbReference type="Proteomes" id="UP000534783"/>
    </source>
</evidence>
<dbReference type="PANTHER" id="PTHR45138:SF9">
    <property type="entry name" value="DIGUANYLATE CYCLASE DGCM-RELATED"/>
    <property type="match status" value="1"/>
</dbReference>
<dbReference type="GO" id="GO:0005886">
    <property type="term" value="C:plasma membrane"/>
    <property type="evidence" value="ECO:0007669"/>
    <property type="project" value="TreeGrafter"/>
</dbReference>
<dbReference type="GO" id="GO:0043709">
    <property type="term" value="P:cell adhesion involved in single-species biofilm formation"/>
    <property type="evidence" value="ECO:0007669"/>
    <property type="project" value="TreeGrafter"/>
</dbReference>
<dbReference type="SMART" id="SM00267">
    <property type="entry name" value="GGDEF"/>
    <property type="match status" value="1"/>
</dbReference>
<dbReference type="PROSITE" id="PS50887">
    <property type="entry name" value="GGDEF"/>
    <property type="match status" value="1"/>
</dbReference>
<dbReference type="Gene3D" id="3.30.450.40">
    <property type="match status" value="1"/>
</dbReference>
<dbReference type="FunFam" id="3.30.70.270:FF:000001">
    <property type="entry name" value="Diguanylate cyclase domain protein"/>
    <property type="match status" value="1"/>
</dbReference>
<name>A0A7X6DLG1_9BACT</name>
<dbReference type="InterPro" id="IPR003018">
    <property type="entry name" value="GAF"/>
</dbReference>
<dbReference type="SUPFAM" id="SSF55073">
    <property type="entry name" value="Nucleotide cyclase"/>
    <property type="match status" value="1"/>
</dbReference>
<comment type="catalytic activity">
    <reaction evidence="2">
        <text>2 GTP = 3',3'-c-di-GMP + 2 diphosphate</text>
        <dbReference type="Rhea" id="RHEA:24898"/>
        <dbReference type="ChEBI" id="CHEBI:33019"/>
        <dbReference type="ChEBI" id="CHEBI:37565"/>
        <dbReference type="ChEBI" id="CHEBI:58805"/>
        <dbReference type="EC" id="2.7.7.65"/>
    </reaction>
</comment>
<comment type="caution">
    <text evidence="4">The sequence shown here is derived from an EMBL/GenBank/DDBJ whole genome shotgun (WGS) entry which is preliminary data.</text>
</comment>
<dbReference type="EC" id="2.7.7.65" evidence="1"/>
<dbReference type="AlphaFoldDB" id="A0A7X6DLG1"/>
<evidence type="ECO:0000256" key="1">
    <source>
        <dbReference type="ARBA" id="ARBA00012528"/>
    </source>
</evidence>
<feature type="domain" description="GGDEF" evidence="3">
    <location>
        <begin position="215"/>
        <end position="349"/>
    </location>
</feature>
<dbReference type="InterPro" id="IPR050469">
    <property type="entry name" value="Diguanylate_Cyclase"/>
</dbReference>
<keyword evidence="5" id="KW-1185">Reference proteome</keyword>
<dbReference type="Pfam" id="PF00990">
    <property type="entry name" value="GGDEF"/>
    <property type="match status" value="1"/>
</dbReference>
<dbReference type="SUPFAM" id="SSF55781">
    <property type="entry name" value="GAF domain-like"/>
    <property type="match status" value="1"/>
</dbReference>
<evidence type="ECO:0000259" key="3">
    <source>
        <dbReference type="PROSITE" id="PS50887"/>
    </source>
</evidence>
<dbReference type="InterPro" id="IPR000160">
    <property type="entry name" value="GGDEF_dom"/>
</dbReference>
<reference evidence="4 5" key="1">
    <citation type="journal article" date="2020" name="Nature">
        <title>Bacterial chemolithoautotrophy via manganese oxidation.</title>
        <authorList>
            <person name="Yu H."/>
            <person name="Leadbetter J.R."/>
        </authorList>
    </citation>
    <scope>NUCLEOTIDE SEQUENCE [LARGE SCALE GENOMIC DNA]</scope>
    <source>
        <strain evidence="4 5">Mn-1</strain>
    </source>
</reference>
<dbReference type="PANTHER" id="PTHR45138">
    <property type="entry name" value="REGULATORY COMPONENTS OF SENSORY TRANSDUCTION SYSTEM"/>
    <property type="match status" value="1"/>
</dbReference>
<organism evidence="4 5">
    <name type="scientific">Candidatus Manganitrophus noduliformans</name>
    <dbReference type="NCBI Taxonomy" id="2606439"/>
    <lineage>
        <taxon>Bacteria</taxon>
        <taxon>Pseudomonadati</taxon>
        <taxon>Nitrospirota</taxon>
        <taxon>Nitrospiria</taxon>
        <taxon>Candidatus Troglogloeales</taxon>
        <taxon>Candidatus Manganitrophaceae</taxon>
        <taxon>Candidatus Manganitrophus</taxon>
    </lineage>
</organism>
<protein>
    <recommendedName>
        <fullName evidence="1">diguanylate cyclase</fullName>
        <ecNumber evidence="1">2.7.7.65</ecNumber>
    </recommendedName>
</protein>
<dbReference type="NCBIfam" id="TIGR00254">
    <property type="entry name" value="GGDEF"/>
    <property type="match status" value="1"/>
</dbReference>
<evidence type="ECO:0000313" key="4">
    <source>
        <dbReference type="EMBL" id="NKE69360.1"/>
    </source>
</evidence>
<evidence type="ECO:0000256" key="2">
    <source>
        <dbReference type="ARBA" id="ARBA00034247"/>
    </source>
</evidence>
<dbReference type="Proteomes" id="UP000534783">
    <property type="component" value="Unassembled WGS sequence"/>
</dbReference>
<dbReference type="Pfam" id="PF13185">
    <property type="entry name" value="GAF_2"/>
    <property type="match status" value="1"/>
</dbReference>
<sequence>MDNVSNAPESEPWQALLQVANRLFQARRFNEVLYQVVREIASRIDVVRCSIIFVDERKETAYVVATHETPESKRIPLDLKKYPEIVHAVHARGPIFIPDVLRHALLAPFEEVLRGVSLGSILIHPLIQEERVLGNLILRISSHRTLAPEELQFSAWVAQLAPAAIRNAHHYESLLQEKNDLERLAMIDFLTDTYNHRYFSARLEEEFNRAIRYNLSLSCILLDIDDFKWINDTYGHRRGDTILREAASVIKGTIRKTDFLARYGGEEFVIILPQTDLAGAYQEGERIRQAVRSHSYGEANQTKRITLSLGVASFPGRTIVTIDDLIRAADSALYQAKRQGKDRTEAFVAPL</sequence>
<dbReference type="RefSeq" id="WP_168057666.1">
    <property type="nucleotide sequence ID" value="NZ_VTOW01000001.1"/>
</dbReference>
<dbReference type="InterPro" id="IPR043128">
    <property type="entry name" value="Rev_trsase/Diguanyl_cyclase"/>
</dbReference>
<dbReference type="GO" id="GO:1902201">
    <property type="term" value="P:negative regulation of bacterial-type flagellum-dependent cell motility"/>
    <property type="evidence" value="ECO:0007669"/>
    <property type="project" value="TreeGrafter"/>
</dbReference>
<dbReference type="InterPro" id="IPR029787">
    <property type="entry name" value="Nucleotide_cyclase"/>
</dbReference>